<evidence type="ECO:0000256" key="3">
    <source>
        <dbReference type="ARBA" id="ARBA00022527"/>
    </source>
</evidence>
<evidence type="ECO:0000256" key="17">
    <source>
        <dbReference type="SAM" id="MobiDB-lite"/>
    </source>
</evidence>
<dbReference type="InterPro" id="IPR000858">
    <property type="entry name" value="S_locus_glycoprot_dom"/>
</dbReference>
<comment type="similarity">
    <text evidence="16">Belongs to the protein kinase superfamily. Ser/Thr protein kinase family.</text>
</comment>
<keyword evidence="3 16" id="KW-0723">Serine/threonine-protein kinase</keyword>
<feature type="signal peptide" evidence="19">
    <location>
        <begin position="1"/>
        <end position="23"/>
    </location>
</feature>
<evidence type="ECO:0000256" key="1">
    <source>
        <dbReference type="ARBA" id="ARBA00004251"/>
    </source>
</evidence>
<evidence type="ECO:0000256" key="15">
    <source>
        <dbReference type="ARBA" id="ARBA00023180"/>
    </source>
</evidence>
<keyword evidence="11 18" id="KW-1133">Transmembrane helix</keyword>
<feature type="transmembrane region" description="Helical" evidence="18">
    <location>
        <begin position="438"/>
        <end position="461"/>
    </location>
</feature>
<dbReference type="AlphaFoldDB" id="A0AAX6HMX4"/>
<keyword evidence="10 16" id="KW-0067">ATP-binding</keyword>
<keyword evidence="13" id="KW-1015">Disulfide bond</keyword>
<keyword evidence="8 16" id="KW-0547">Nucleotide-binding</keyword>
<dbReference type="CDD" id="cd01098">
    <property type="entry name" value="PAN_AP_plant"/>
    <property type="match status" value="1"/>
</dbReference>
<dbReference type="Pfam" id="PF08276">
    <property type="entry name" value="PAN_2"/>
    <property type="match status" value="1"/>
</dbReference>
<dbReference type="Pfam" id="PF07714">
    <property type="entry name" value="PK_Tyr_Ser-Thr"/>
    <property type="match status" value="1"/>
</dbReference>
<dbReference type="InterPro" id="IPR024171">
    <property type="entry name" value="SRK-like_kinase"/>
</dbReference>
<evidence type="ECO:0000256" key="2">
    <source>
        <dbReference type="ARBA" id="ARBA00022475"/>
    </source>
</evidence>
<dbReference type="PANTHER" id="PTHR27002:SF616">
    <property type="entry name" value="RECEPTOR-LIKE SERINE_THREONINE-PROTEIN KINASE"/>
    <property type="match status" value="1"/>
</dbReference>
<dbReference type="SMART" id="SM00473">
    <property type="entry name" value="PAN_AP"/>
    <property type="match status" value="1"/>
</dbReference>
<dbReference type="SUPFAM" id="SSF56112">
    <property type="entry name" value="Protein kinase-like (PK-like)"/>
    <property type="match status" value="1"/>
</dbReference>
<keyword evidence="14 23" id="KW-0675">Receptor</keyword>
<evidence type="ECO:0000256" key="19">
    <source>
        <dbReference type="SAM" id="SignalP"/>
    </source>
</evidence>
<dbReference type="InterPro" id="IPR011009">
    <property type="entry name" value="Kinase-like_dom_sf"/>
</dbReference>
<accession>A0AAX6HMX4</accession>
<dbReference type="Gene3D" id="2.90.10.10">
    <property type="entry name" value="Bulb-type lectin domain"/>
    <property type="match status" value="1"/>
</dbReference>
<dbReference type="GO" id="GO:0051707">
    <property type="term" value="P:response to other organism"/>
    <property type="evidence" value="ECO:0007669"/>
    <property type="project" value="UniProtKB-ARBA"/>
</dbReference>
<keyword evidence="12 18" id="KW-0472">Membrane</keyword>
<dbReference type="InterPro" id="IPR001480">
    <property type="entry name" value="Bulb-type_lectin_dom"/>
</dbReference>
<evidence type="ECO:0000256" key="4">
    <source>
        <dbReference type="ARBA" id="ARBA00022536"/>
    </source>
</evidence>
<dbReference type="Gene3D" id="1.10.510.10">
    <property type="entry name" value="Transferase(Phosphotransferase) domain 1"/>
    <property type="match status" value="1"/>
</dbReference>
<keyword evidence="5 16" id="KW-0808">Transferase</keyword>
<evidence type="ECO:0000256" key="13">
    <source>
        <dbReference type="ARBA" id="ARBA00023157"/>
    </source>
</evidence>
<evidence type="ECO:0000256" key="14">
    <source>
        <dbReference type="ARBA" id="ARBA00023170"/>
    </source>
</evidence>
<evidence type="ECO:0000256" key="7">
    <source>
        <dbReference type="ARBA" id="ARBA00022729"/>
    </source>
</evidence>
<dbReference type="PIRSF" id="PIRSF000641">
    <property type="entry name" value="SRK"/>
    <property type="match status" value="1"/>
</dbReference>
<dbReference type="Proteomes" id="UP001140949">
    <property type="component" value="Unassembled WGS sequence"/>
</dbReference>
<keyword evidence="15" id="KW-0325">Glycoprotein</keyword>
<comment type="catalytic activity">
    <reaction evidence="16">
        <text>L-seryl-[protein] + ATP = O-phospho-L-seryl-[protein] + ADP + H(+)</text>
        <dbReference type="Rhea" id="RHEA:17989"/>
        <dbReference type="Rhea" id="RHEA-COMP:9863"/>
        <dbReference type="Rhea" id="RHEA-COMP:11604"/>
        <dbReference type="ChEBI" id="CHEBI:15378"/>
        <dbReference type="ChEBI" id="CHEBI:29999"/>
        <dbReference type="ChEBI" id="CHEBI:30616"/>
        <dbReference type="ChEBI" id="CHEBI:83421"/>
        <dbReference type="ChEBI" id="CHEBI:456216"/>
        <dbReference type="EC" id="2.7.11.1"/>
    </reaction>
</comment>
<dbReference type="GO" id="GO:0048544">
    <property type="term" value="P:recognition of pollen"/>
    <property type="evidence" value="ECO:0007669"/>
    <property type="project" value="InterPro"/>
</dbReference>
<feature type="domain" description="Apple" evidence="22">
    <location>
        <begin position="340"/>
        <end position="422"/>
    </location>
</feature>
<dbReference type="InterPro" id="IPR008271">
    <property type="entry name" value="Ser/Thr_kinase_AS"/>
</dbReference>
<evidence type="ECO:0000256" key="16">
    <source>
        <dbReference type="PIRNR" id="PIRNR000641"/>
    </source>
</evidence>
<evidence type="ECO:0000313" key="24">
    <source>
        <dbReference type="Proteomes" id="UP001140949"/>
    </source>
</evidence>
<gene>
    <name evidence="23" type="ORF">M6B38_301370</name>
</gene>
<dbReference type="PROSITE" id="PS00108">
    <property type="entry name" value="PROTEIN_KINASE_ST"/>
    <property type="match status" value="1"/>
</dbReference>
<feature type="domain" description="Protein kinase" evidence="20">
    <location>
        <begin position="492"/>
        <end position="780"/>
    </location>
</feature>
<evidence type="ECO:0000256" key="12">
    <source>
        <dbReference type="ARBA" id="ARBA00023136"/>
    </source>
</evidence>
<dbReference type="FunFam" id="1.10.510.10:FF:000060">
    <property type="entry name" value="G-type lectin S-receptor-like serine/threonine-protein kinase"/>
    <property type="match status" value="1"/>
</dbReference>
<dbReference type="Pfam" id="PF00954">
    <property type="entry name" value="S_locus_glycop"/>
    <property type="match status" value="1"/>
</dbReference>
<evidence type="ECO:0000256" key="18">
    <source>
        <dbReference type="SAM" id="Phobius"/>
    </source>
</evidence>
<organism evidence="23 24">
    <name type="scientific">Iris pallida</name>
    <name type="common">Sweet iris</name>
    <dbReference type="NCBI Taxonomy" id="29817"/>
    <lineage>
        <taxon>Eukaryota</taxon>
        <taxon>Viridiplantae</taxon>
        <taxon>Streptophyta</taxon>
        <taxon>Embryophyta</taxon>
        <taxon>Tracheophyta</taxon>
        <taxon>Spermatophyta</taxon>
        <taxon>Magnoliopsida</taxon>
        <taxon>Liliopsida</taxon>
        <taxon>Asparagales</taxon>
        <taxon>Iridaceae</taxon>
        <taxon>Iridoideae</taxon>
        <taxon>Irideae</taxon>
        <taxon>Iris</taxon>
    </lineage>
</organism>
<dbReference type="CDD" id="cd00028">
    <property type="entry name" value="B_lectin"/>
    <property type="match status" value="1"/>
</dbReference>
<evidence type="ECO:0000256" key="11">
    <source>
        <dbReference type="ARBA" id="ARBA00022989"/>
    </source>
</evidence>
<keyword evidence="6 18" id="KW-0812">Transmembrane</keyword>
<dbReference type="PROSITE" id="PS50948">
    <property type="entry name" value="PAN"/>
    <property type="match status" value="1"/>
</dbReference>
<evidence type="ECO:0000259" key="21">
    <source>
        <dbReference type="PROSITE" id="PS50927"/>
    </source>
</evidence>
<dbReference type="InterPro" id="IPR003609">
    <property type="entry name" value="Pan_app"/>
</dbReference>
<dbReference type="Pfam" id="PF01453">
    <property type="entry name" value="B_lectin"/>
    <property type="match status" value="1"/>
</dbReference>
<evidence type="ECO:0000256" key="5">
    <source>
        <dbReference type="ARBA" id="ARBA00022679"/>
    </source>
</evidence>
<dbReference type="PANTHER" id="PTHR27002">
    <property type="entry name" value="RECEPTOR-LIKE SERINE/THREONINE-PROTEIN KINASE SD1-8"/>
    <property type="match status" value="1"/>
</dbReference>
<dbReference type="InterPro" id="IPR001245">
    <property type="entry name" value="Ser-Thr/Tyr_kinase_cat_dom"/>
</dbReference>
<dbReference type="CDD" id="cd14066">
    <property type="entry name" value="STKc_IRAK"/>
    <property type="match status" value="1"/>
</dbReference>
<keyword evidence="2" id="KW-1003">Cell membrane</keyword>
<feature type="region of interest" description="Disordered" evidence="17">
    <location>
        <begin position="773"/>
        <end position="812"/>
    </location>
</feature>
<dbReference type="GO" id="GO:0005524">
    <property type="term" value="F:ATP binding"/>
    <property type="evidence" value="ECO:0007669"/>
    <property type="project" value="UniProtKB-KW"/>
</dbReference>
<feature type="compositionally biased region" description="Basic and acidic residues" evidence="17">
    <location>
        <begin position="791"/>
        <end position="800"/>
    </location>
</feature>
<evidence type="ECO:0000256" key="9">
    <source>
        <dbReference type="ARBA" id="ARBA00022777"/>
    </source>
</evidence>
<evidence type="ECO:0000259" key="22">
    <source>
        <dbReference type="PROSITE" id="PS50948"/>
    </source>
</evidence>
<feature type="chain" id="PRO_5043365775" description="Receptor-like serine/threonine-protein kinase" evidence="19">
    <location>
        <begin position="24"/>
        <end position="812"/>
    </location>
</feature>
<evidence type="ECO:0000259" key="20">
    <source>
        <dbReference type="PROSITE" id="PS50011"/>
    </source>
</evidence>
<dbReference type="EMBL" id="JANAVB010007600">
    <property type="protein sequence ID" value="KAJ6842449.1"/>
    <property type="molecule type" value="Genomic_DNA"/>
</dbReference>
<name>A0AAX6HMX4_IRIPA</name>
<dbReference type="InterPro" id="IPR000719">
    <property type="entry name" value="Prot_kinase_dom"/>
</dbReference>
<dbReference type="EC" id="2.7.11.1" evidence="16"/>
<dbReference type="SUPFAM" id="SSF51110">
    <property type="entry name" value="alpha-D-mannose-specific plant lectins"/>
    <property type="match status" value="1"/>
</dbReference>
<evidence type="ECO:0000256" key="10">
    <source>
        <dbReference type="ARBA" id="ARBA00022840"/>
    </source>
</evidence>
<keyword evidence="9 16" id="KW-0418">Kinase</keyword>
<protein>
    <recommendedName>
        <fullName evidence="16">Receptor-like serine/threonine-protein kinase</fullName>
        <ecNumber evidence="16">2.7.11.1</ecNumber>
    </recommendedName>
</protein>
<keyword evidence="24" id="KW-1185">Reference proteome</keyword>
<comment type="caution">
    <text evidence="23">The sequence shown here is derived from an EMBL/GenBank/DDBJ whole genome shotgun (WGS) entry which is preliminary data.</text>
</comment>
<reference evidence="23" key="1">
    <citation type="journal article" date="2023" name="GigaByte">
        <title>Genome assembly of the bearded iris, Iris pallida Lam.</title>
        <authorList>
            <person name="Bruccoleri R.E."/>
            <person name="Oakeley E.J."/>
            <person name="Faust A.M.E."/>
            <person name="Altorfer M."/>
            <person name="Dessus-Babus S."/>
            <person name="Burckhardt D."/>
            <person name="Oertli M."/>
            <person name="Naumann U."/>
            <person name="Petersen F."/>
            <person name="Wong J."/>
        </authorList>
    </citation>
    <scope>NUCLEOTIDE SEQUENCE</scope>
    <source>
        <strain evidence="23">GSM-AAB239-AS_SAM_17_03QT</strain>
    </source>
</reference>
<dbReference type="GO" id="GO:0004674">
    <property type="term" value="F:protein serine/threonine kinase activity"/>
    <property type="evidence" value="ECO:0007669"/>
    <property type="project" value="UniProtKB-KW"/>
</dbReference>
<reference evidence="23" key="2">
    <citation type="submission" date="2023-04" db="EMBL/GenBank/DDBJ databases">
        <authorList>
            <person name="Bruccoleri R.E."/>
            <person name="Oakeley E.J."/>
            <person name="Faust A.-M."/>
            <person name="Dessus-Babus S."/>
            <person name="Altorfer M."/>
            <person name="Burckhardt D."/>
            <person name="Oertli M."/>
            <person name="Naumann U."/>
            <person name="Petersen F."/>
            <person name="Wong J."/>
        </authorList>
    </citation>
    <scope>NUCLEOTIDE SEQUENCE</scope>
    <source>
        <strain evidence="23">GSM-AAB239-AS_SAM_17_03QT</strain>
        <tissue evidence="23">Leaf</tissue>
    </source>
</reference>
<dbReference type="Pfam" id="PF11883">
    <property type="entry name" value="DUF3403"/>
    <property type="match status" value="1"/>
</dbReference>
<keyword evidence="7 19" id="KW-0732">Signal</keyword>
<feature type="domain" description="Bulb-type lectin" evidence="21">
    <location>
        <begin position="24"/>
        <end position="144"/>
    </location>
</feature>
<evidence type="ECO:0000256" key="8">
    <source>
        <dbReference type="ARBA" id="ARBA00022741"/>
    </source>
</evidence>
<comment type="subcellular location">
    <subcellularLocation>
        <location evidence="1">Cell membrane</location>
        <topology evidence="1">Single-pass type I membrane protein</topology>
    </subcellularLocation>
</comment>
<dbReference type="Gene3D" id="3.30.200.20">
    <property type="entry name" value="Phosphorylase Kinase, domain 1"/>
    <property type="match status" value="1"/>
</dbReference>
<evidence type="ECO:0000313" key="23">
    <source>
        <dbReference type="EMBL" id="KAJ6842449.1"/>
    </source>
</evidence>
<dbReference type="SMART" id="SM00220">
    <property type="entry name" value="S_TKc"/>
    <property type="match status" value="1"/>
</dbReference>
<comment type="catalytic activity">
    <reaction evidence="16">
        <text>L-threonyl-[protein] + ATP = O-phospho-L-threonyl-[protein] + ADP + H(+)</text>
        <dbReference type="Rhea" id="RHEA:46608"/>
        <dbReference type="Rhea" id="RHEA-COMP:11060"/>
        <dbReference type="Rhea" id="RHEA-COMP:11605"/>
        <dbReference type="ChEBI" id="CHEBI:15378"/>
        <dbReference type="ChEBI" id="CHEBI:30013"/>
        <dbReference type="ChEBI" id="CHEBI:30616"/>
        <dbReference type="ChEBI" id="CHEBI:61977"/>
        <dbReference type="ChEBI" id="CHEBI:456216"/>
        <dbReference type="EC" id="2.7.11.1"/>
    </reaction>
</comment>
<dbReference type="GO" id="GO:0005886">
    <property type="term" value="C:plasma membrane"/>
    <property type="evidence" value="ECO:0007669"/>
    <property type="project" value="UniProtKB-SubCell"/>
</dbReference>
<dbReference type="FunFam" id="2.90.10.10:FF:000005">
    <property type="entry name" value="G-type lectin S-receptor-like serine/threonine-protein kinase"/>
    <property type="match status" value="1"/>
</dbReference>
<proteinExistence type="inferred from homology"/>
<keyword evidence="4" id="KW-0245">EGF-like domain</keyword>
<sequence length="812" mass="90382">MKPFHNRPILLILLSILATTSSARDTITPTQPLEDNETLVSSGSHFALGFFTPTASNNRYLGLWYYKITEQTILWVANRDKPVIGSTGRLSITLGGALMITDNMSSVVWSVNSTGLSDPVAQLLDTGNFVVKEGEDRSTGTYAWQGFDHPTDTILPGMKVGLDRRTGRNSTVTSWKSDSDPSLGSYYGFMDSRGVPEMYLYLGTQKIWRSGAWNGVRLSGSPDTATNQFFSFRFLMNDREVTYWYVTPNDSVVSRIVVNQTGVVQRDVWLWESSQWSNFWYAPEDPCDNYGHCGPYGACDPNSSPACKCLLPAAFAPKNPVNWGLREGSDGCVRKTRLDCRNGTDGFLRVGNVKLPESANGTEDTSLNLDECKAKCLMDCSCTAYASANISGGGSGCIVWFSELMDIRLYVGDGQDLYVRVAAADIVSPKPSQKSRNMMVVVLAIFFSGILLLACIGCFLWRRKKMRRGAGGNDLDLPLFEFSTIAASTEQFSEENKLGEGGFGPVYKGTLKSGQEIAVKRLSKTSFQGLEEFKNEVVLIAKLQHRNLVRLHGCCIKGEERMLIYEYMPNKSLDFFLFGKEKAILLDWQKRFQIIIGVARGLLYLHQDSSFRIIHRDLKAGNVLLDKEMNPKISDFGMARILMGDETDYNTRKIVGTYGYMSPEYAMDGIFSVKSDVFSFGVLVLETVSGKKNRGAYSHSHHINLLSHTWSLWKEGKSMQLVDESISYSYPMATDEVLRCIKLGLLCVQEKPEDRPLMSSVILMLGSDIASLPQPKQPGFAIRSDPLETEPSSRKQHSSDVNDLTVTMPEGR</sequence>
<dbReference type="InterPro" id="IPR036426">
    <property type="entry name" value="Bulb-type_lectin_dom_sf"/>
</dbReference>
<evidence type="ECO:0000256" key="6">
    <source>
        <dbReference type="ARBA" id="ARBA00022692"/>
    </source>
</evidence>
<dbReference type="PROSITE" id="PS50011">
    <property type="entry name" value="PROTEIN_KINASE_DOM"/>
    <property type="match status" value="1"/>
</dbReference>
<dbReference type="PROSITE" id="PS50927">
    <property type="entry name" value="BULB_LECTIN"/>
    <property type="match status" value="1"/>
</dbReference>
<dbReference type="InterPro" id="IPR021820">
    <property type="entry name" value="S-locus_recpt_kinase_C"/>
</dbReference>
<dbReference type="FunFam" id="3.30.200.20:FF:000330">
    <property type="entry name" value="G-type lectin S-receptor-like serine/threonine-protein kinase At4g03230"/>
    <property type="match status" value="1"/>
</dbReference>
<dbReference type="SMART" id="SM00108">
    <property type="entry name" value="B_lectin"/>
    <property type="match status" value="1"/>
</dbReference>